<proteinExistence type="predicted"/>
<reference evidence="2 3" key="1">
    <citation type="journal article" date="2012" name="Int. J. Syst. Evol. Microbiol.">
        <title>Vibrio caribbeanicus sp. nov., isolated from the marine sponge Scleritoderma cyanea.</title>
        <authorList>
            <person name="Hoffmann M."/>
            <person name="Monday S.R."/>
            <person name="Allard M.W."/>
            <person name="Strain E.A."/>
            <person name="Whittaker P."/>
            <person name="Naum M."/>
            <person name="McCarthy P.J."/>
            <person name="Lopez J.V."/>
            <person name="Fischer M."/>
            <person name="Brown E.W."/>
        </authorList>
    </citation>
    <scope>NUCLEOTIDE SEQUENCE [LARGE SCALE GENOMIC DNA]</scope>
    <source>
        <strain evidence="2 3">LMG 20546</strain>
    </source>
</reference>
<accession>E8M056</accession>
<dbReference type="PANTHER" id="PTHR45947">
    <property type="entry name" value="SULFOQUINOVOSYL TRANSFERASE SQD2"/>
    <property type="match status" value="1"/>
</dbReference>
<gene>
    <name evidence="2" type="ORF">VIBR0546_16481</name>
</gene>
<dbReference type="InterPro" id="IPR001296">
    <property type="entry name" value="Glyco_trans_1"/>
</dbReference>
<dbReference type="OrthoDB" id="9062832at2"/>
<feature type="domain" description="Glycosyl transferase family 1" evidence="1">
    <location>
        <begin position="199"/>
        <end position="353"/>
    </location>
</feature>
<protein>
    <submittedName>
        <fullName evidence="2">Glycosyltransferase</fullName>
    </submittedName>
</protein>
<sequence length="382" mass="43348">MKKLIFVNIGMMMFRGGGENFDINMSKALHDLGVDVEIYSLQPVFRKTNFDSVPRHFGKCTLIRAPWLYPFTQWFHKTPGLSKLKGVRAIPRLIGQITFELRAYFKLRKLNESVVVHTCELPLLTYLLSTFSHHSAYMRMPGPLSNFYDTFLAKNSNGIIANGDAYSKIEKLHSIKPKLNYVEIGVYDFSKHELVSSGKQREAYSIDQNDFVVLYVGRLINIKNIPMLMEGFSLFKNKVPNSKLIIVGEGAQKQDLEILAKHLMIDKSIVFAGNIDKPELANFYNMADVFALTSHYDNFPNVMIEAMSFGLPCVGTNVGGIPNIIFNDSLGVVVSANDTYELSSAFSQCYETDFDRNYISSIISKKYSWNKSAKEYINLLQL</sequence>
<keyword evidence="2" id="KW-0808">Transferase</keyword>
<dbReference type="CDD" id="cd03801">
    <property type="entry name" value="GT4_PimA-like"/>
    <property type="match status" value="1"/>
</dbReference>
<dbReference type="AlphaFoldDB" id="E8M056"/>
<organism evidence="2 3">
    <name type="scientific">Vibrio brasiliensis LMG 20546</name>
    <dbReference type="NCBI Taxonomy" id="945543"/>
    <lineage>
        <taxon>Bacteria</taxon>
        <taxon>Pseudomonadati</taxon>
        <taxon>Pseudomonadota</taxon>
        <taxon>Gammaproteobacteria</taxon>
        <taxon>Vibrionales</taxon>
        <taxon>Vibrionaceae</taxon>
        <taxon>Vibrio</taxon>
        <taxon>Vibrio oreintalis group</taxon>
    </lineage>
</organism>
<dbReference type="Gene3D" id="3.40.50.2000">
    <property type="entry name" value="Glycogen Phosphorylase B"/>
    <property type="match status" value="2"/>
</dbReference>
<dbReference type="GO" id="GO:0016757">
    <property type="term" value="F:glycosyltransferase activity"/>
    <property type="evidence" value="ECO:0007669"/>
    <property type="project" value="InterPro"/>
</dbReference>
<evidence type="ECO:0000313" key="2">
    <source>
        <dbReference type="EMBL" id="EGA63708.1"/>
    </source>
</evidence>
<dbReference type="InterPro" id="IPR050194">
    <property type="entry name" value="Glycosyltransferase_grp1"/>
</dbReference>
<keyword evidence="3" id="KW-1185">Reference proteome</keyword>
<dbReference type="SUPFAM" id="SSF53756">
    <property type="entry name" value="UDP-Glycosyltransferase/glycogen phosphorylase"/>
    <property type="match status" value="1"/>
</dbReference>
<dbReference type="Pfam" id="PF00534">
    <property type="entry name" value="Glycos_transf_1"/>
    <property type="match status" value="1"/>
</dbReference>
<dbReference type="eggNOG" id="COG0438">
    <property type="taxonomic scope" value="Bacteria"/>
</dbReference>
<evidence type="ECO:0000259" key="1">
    <source>
        <dbReference type="Pfam" id="PF00534"/>
    </source>
</evidence>
<dbReference type="Proteomes" id="UP000004371">
    <property type="component" value="Unassembled WGS sequence"/>
</dbReference>
<dbReference type="RefSeq" id="WP_006881467.1">
    <property type="nucleotide sequence ID" value="NZ_AEVS01000111.1"/>
</dbReference>
<name>E8M056_9VIBR</name>
<dbReference type="EMBL" id="AEVS01000111">
    <property type="protein sequence ID" value="EGA63708.1"/>
    <property type="molecule type" value="Genomic_DNA"/>
</dbReference>
<dbReference type="STRING" id="945543.VIBR0546_16481"/>
<comment type="caution">
    <text evidence="2">The sequence shown here is derived from an EMBL/GenBank/DDBJ whole genome shotgun (WGS) entry which is preliminary data.</text>
</comment>
<evidence type="ECO:0000313" key="3">
    <source>
        <dbReference type="Proteomes" id="UP000004371"/>
    </source>
</evidence>
<dbReference type="PANTHER" id="PTHR45947:SF3">
    <property type="entry name" value="SULFOQUINOVOSYL TRANSFERASE SQD2"/>
    <property type="match status" value="1"/>
</dbReference>